<dbReference type="SUPFAM" id="SSF57903">
    <property type="entry name" value="FYVE/PHD zinc finger"/>
    <property type="match status" value="1"/>
</dbReference>
<feature type="compositionally biased region" description="Polar residues" evidence="4">
    <location>
        <begin position="560"/>
        <end position="579"/>
    </location>
</feature>
<dbReference type="GO" id="GO:0061188">
    <property type="term" value="P:negative regulation of rDNA heterochromatin formation"/>
    <property type="evidence" value="ECO:0007669"/>
    <property type="project" value="TreeGrafter"/>
</dbReference>
<dbReference type="PANTHER" id="PTHR47793">
    <property type="entry name" value="HISTONE DEACETYLASE COMPLEX SUBUNIT CTI6"/>
    <property type="match status" value="1"/>
</dbReference>
<feature type="compositionally biased region" description="Basic residues" evidence="4">
    <location>
        <begin position="371"/>
        <end position="382"/>
    </location>
</feature>
<feature type="compositionally biased region" description="Basic and acidic residues" evidence="4">
    <location>
        <begin position="494"/>
        <end position="503"/>
    </location>
</feature>
<dbReference type="InterPro" id="IPR013083">
    <property type="entry name" value="Znf_RING/FYVE/PHD"/>
</dbReference>
<keyword evidence="7" id="KW-1185">Reference proteome</keyword>
<dbReference type="SMART" id="SM00249">
    <property type="entry name" value="PHD"/>
    <property type="match status" value="1"/>
</dbReference>
<organism evidence="6 7">
    <name type="scientific">Fusarium denticulatum</name>
    <dbReference type="NCBI Taxonomy" id="48507"/>
    <lineage>
        <taxon>Eukaryota</taxon>
        <taxon>Fungi</taxon>
        <taxon>Dikarya</taxon>
        <taxon>Ascomycota</taxon>
        <taxon>Pezizomycotina</taxon>
        <taxon>Sordariomycetes</taxon>
        <taxon>Hypocreomycetidae</taxon>
        <taxon>Hypocreales</taxon>
        <taxon>Nectriaceae</taxon>
        <taxon>Fusarium</taxon>
        <taxon>Fusarium fujikuroi species complex</taxon>
    </lineage>
</organism>
<evidence type="ECO:0000256" key="1">
    <source>
        <dbReference type="ARBA" id="ARBA00022723"/>
    </source>
</evidence>
<evidence type="ECO:0000256" key="2">
    <source>
        <dbReference type="ARBA" id="ARBA00022771"/>
    </source>
</evidence>
<feature type="compositionally biased region" description="Polar residues" evidence="4">
    <location>
        <begin position="452"/>
        <end position="462"/>
    </location>
</feature>
<dbReference type="InterPro" id="IPR003903">
    <property type="entry name" value="UIM_dom"/>
</dbReference>
<feature type="compositionally biased region" description="Basic residues" evidence="4">
    <location>
        <begin position="517"/>
        <end position="529"/>
    </location>
</feature>
<dbReference type="InterPro" id="IPR001965">
    <property type="entry name" value="Znf_PHD"/>
</dbReference>
<dbReference type="Pfam" id="PF20826">
    <property type="entry name" value="PHD_5"/>
    <property type="match status" value="1"/>
</dbReference>
<dbReference type="InterPro" id="IPR019786">
    <property type="entry name" value="Zinc_finger_PHD-type_CS"/>
</dbReference>
<feature type="compositionally biased region" description="Low complexity" evidence="4">
    <location>
        <begin position="420"/>
        <end position="430"/>
    </location>
</feature>
<feature type="compositionally biased region" description="Low complexity" evidence="4">
    <location>
        <begin position="12"/>
        <end position="29"/>
    </location>
</feature>
<evidence type="ECO:0000313" key="6">
    <source>
        <dbReference type="EMBL" id="KAF5693533.1"/>
    </source>
</evidence>
<keyword evidence="2" id="KW-0863">Zinc-finger</keyword>
<feature type="region of interest" description="Disordered" evidence="4">
    <location>
        <begin position="557"/>
        <end position="594"/>
    </location>
</feature>
<dbReference type="Gene3D" id="3.30.40.10">
    <property type="entry name" value="Zinc/RING finger domain, C3HC4 (zinc finger)"/>
    <property type="match status" value="1"/>
</dbReference>
<name>A0A8H5XGX6_9HYPO</name>
<dbReference type="InterPro" id="IPR011011">
    <property type="entry name" value="Znf_FYVE_PHD"/>
</dbReference>
<evidence type="ECO:0000256" key="3">
    <source>
        <dbReference type="ARBA" id="ARBA00022833"/>
    </source>
</evidence>
<feature type="compositionally biased region" description="Polar residues" evidence="4">
    <location>
        <begin position="247"/>
        <end position="264"/>
    </location>
</feature>
<sequence>MAPPSPRRSSRARATNSQSQQSSVSSSTSGRVERNTRSVAKPSSNKSTPSASLSSEPFEDLDDTLLGRRRKRNHEDENDKISKPDNFEMANGSDDLPEEEDEAVRCICDAEEYPGRPPVEGADLDFFNAIEFTEDVTGFFVQCDICKVWQHGACVGIFSAESSPEEYFCEQCRKDLHKIYTASNGMYFMSETSGCLGSWTMHIGGPATNLTTDKFVFSQKWSKYVPHNRPSRATSRATSIAKEGNRSPKTGTSKNSRPTSALQTSKRRSTMNSRDRAYEDEQLLRAIEASKEDVPQDGQEIMTRRAKRGRSDSEESIAVNARPRDEKLASLRNPSSVKRQRTNSMSPSPPTELVEVQSYNESDEEVNTRNGVKKARNSKNQRTKTEKEDKERQRQEAADKRKGRAERRRGEDSDPPEETPPAVAKPPATKSIETPVIMETPALALPVPDTPPASNQTVSSTAKRGGRATHKKGKGRNQYTRDRDVDGESPARSMSRDIQKNGEEPTPTHTKPTSEHRHGKSKPALHHKLNMVDMKRRVGAIMDFISRTQVDLAAEAIPGTNGNANNGEASPQKSLNSHSVENEDTAGSSGGKDFKDLNCIEMMDVLTRDMVKWQNQYT</sequence>
<comment type="caution">
    <text evidence="6">The sequence shown here is derived from an EMBL/GenBank/DDBJ whole genome shotgun (WGS) entry which is preliminary data.</text>
</comment>
<dbReference type="GO" id="GO:0008270">
    <property type="term" value="F:zinc ion binding"/>
    <property type="evidence" value="ECO:0007669"/>
    <property type="project" value="UniProtKB-KW"/>
</dbReference>
<accession>A0A8H5XGX6</accession>
<proteinExistence type="predicted"/>
<dbReference type="GO" id="GO:0061186">
    <property type="term" value="P:negative regulation of silent mating-type cassette heterochromatin formation"/>
    <property type="evidence" value="ECO:0007669"/>
    <property type="project" value="TreeGrafter"/>
</dbReference>
<dbReference type="AlphaFoldDB" id="A0A8H5XGX6"/>
<dbReference type="InterPro" id="IPR053051">
    <property type="entry name" value="HDAC_complex_subunit"/>
</dbReference>
<feature type="compositionally biased region" description="Basic and acidic residues" evidence="4">
    <location>
        <begin position="73"/>
        <end position="86"/>
    </location>
</feature>
<feature type="region of interest" description="Disordered" evidence="4">
    <location>
        <begin position="1"/>
        <end position="101"/>
    </location>
</feature>
<feature type="compositionally biased region" description="Polar residues" evidence="4">
    <location>
        <begin position="37"/>
        <end position="55"/>
    </location>
</feature>
<dbReference type="EMBL" id="JAAOAK010000036">
    <property type="protein sequence ID" value="KAF5693533.1"/>
    <property type="molecule type" value="Genomic_DNA"/>
</dbReference>
<protein>
    <submittedName>
        <fullName evidence="6">Cyc8-Tup1 interacting protein</fullName>
    </submittedName>
</protein>
<feature type="compositionally biased region" description="Basic residues" evidence="4">
    <location>
        <begin position="464"/>
        <end position="475"/>
    </location>
</feature>
<evidence type="ECO:0000259" key="5">
    <source>
        <dbReference type="SMART" id="SM00249"/>
    </source>
</evidence>
<dbReference type="PROSITE" id="PS01359">
    <property type="entry name" value="ZF_PHD_1"/>
    <property type="match status" value="1"/>
</dbReference>
<evidence type="ECO:0000313" key="7">
    <source>
        <dbReference type="Proteomes" id="UP000562682"/>
    </source>
</evidence>
<keyword evidence="1" id="KW-0479">Metal-binding</keyword>
<dbReference type="PROSITE" id="PS50330">
    <property type="entry name" value="UIM"/>
    <property type="match status" value="1"/>
</dbReference>
<dbReference type="Proteomes" id="UP000562682">
    <property type="component" value="Unassembled WGS sequence"/>
</dbReference>
<dbReference type="GO" id="GO:0033698">
    <property type="term" value="C:Rpd3L complex"/>
    <property type="evidence" value="ECO:0007669"/>
    <property type="project" value="TreeGrafter"/>
</dbReference>
<dbReference type="GO" id="GO:0070210">
    <property type="term" value="C:Rpd3L-Expanded complex"/>
    <property type="evidence" value="ECO:0007669"/>
    <property type="project" value="TreeGrafter"/>
</dbReference>
<feature type="compositionally biased region" description="Polar residues" evidence="4">
    <location>
        <begin position="332"/>
        <end position="346"/>
    </location>
</feature>
<feature type="compositionally biased region" description="Basic and acidic residues" evidence="4">
    <location>
        <begin position="273"/>
        <end position="294"/>
    </location>
</feature>
<feature type="domain" description="Zinc finger PHD-type" evidence="5">
    <location>
        <begin position="105"/>
        <end position="173"/>
    </location>
</feature>
<dbReference type="PANTHER" id="PTHR47793:SF1">
    <property type="entry name" value="HISTONE DEACETYLASE COMPLEX SUBUNIT CTI6"/>
    <property type="match status" value="1"/>
</dbReference>
<gene>
    <name evidence="6" type="ORF">FDENT_1925</name>
</gene>
<reference evidence="6 7" key="1">
    <citation type="submission" date="2020-05" db="EMBL/GenBank/DDBJ databases">
        <title>Identification and distribution of gene clusters putatively required for synthesis of sphingolipid metabolism inhibitors in phylogenetically diverse species of the filamentous fungus Fusarium.</title>
        <authorList>
            <person name="Kim H.-S."/>
            <person name="Busman M."/>
            <person name="Brown D.W."/>
            <person name="Divon H."/>
            <person name="Uhlig S."/>
            <person name="Proctor R.H."/>
        </authorList>
    </citation>
    <scope>NUCLEOTIDE SEQUENCE [LARGE SCALE GENOMIC DNA]</scope>
    <source>
        <strain evidence="6 7">NRRL 25311</strain>
    </source>
</reference>
<evidence type="ECO:0000256" key="4">
    <source>
        <dbReference type="SAM" id="MobiDB-lite"/>
    </source>
</evidence>
<feature type="region of interest" description="Disordered" evidence="4">
    <location>
        <begin position="226"/>
        <end position="530"/>
    </location>
</feature>
<feature type="compositionally biased region" description="Basic and acidic residues" evidence="4">
    <location>
        <begin position="383"/>
        <end position="400"/>
    </location>
</feature>
<keyword evidence="3" id="KW-0862">Zinc</keyword>